<dbReference type="AlphaFoldDB" id="A0A4C1XDU0"/>
<keyword evidence="2" id="KW-1185">Reference proteome</keyword>
<dbReference type="OrthoDB" id="8063408at2759"/>
<gene>
    <name evidence="1" type="ORF">EVAR_27485_1</name>
</gene>
<organism evidence="1 2">
    <name type="scientific">Eumeta variegata</name>
    <name type="common">Bagworm moth</name>
    <name type="synonym">Eumeta japonica</name>
    <dbReference type="NCBI Taxonomy" id="151549"/>
    <lineage>
        <taxon>Eukaryota</taxon>
        <taxon>Metazoa</taxon>
        <taxon>Ecdysozoa</taxon>
        <taxon>Arthropoda</taxon>
        <taxon>Hexapoda</taxon>
        <taxon>Insecta</taxon>
        <taxon>Pterygota</taxon>
        <taxon>Neoptera</taxon>
        <taxon>Endopterygota</taxon>
        <taxon>Lepidoptera</taxon>
        <taxon>Glossata</taxon>
        <taxon>Ditrysia</taxon>
        <taxon>Tineoidea</taxon>
        <taxon>Psychidae</taxon>
        <taxon>Oiketicinae</taxon>
        <taxon>Eumeta</taxon>
    </lineage>
</organism>
<protein>
    <submittedName>
        <fullName evidence="1">Uncharacterized protein</fullName>
    </submittedName>
</protein>
<name>A0A4C1XDU0_EUMVA</name>
<dbReference type="Proteomes" id="UP000299102">
    <property type="component" value="Unassembled WGS sequence"/>
</dbReference>
<accession>A0A4C1XDU0</accession>
<evidence type="ECO:0000313" key="2">
    <source>
        <dbReference type="Proteomes" id="UP000299102"/>
    </source>
</evidence>
<dbReference type="EMBL" id="BGZK01000818">
    <property type="protein sequence ID" value="GBP61598.1"/>
    <property type="molecule type" value="Genomic_DNA"/>
</dbReference>
<reference evidence="1 2" key="1">
    <citation type="journal article" date="2019" name="Commun. Biol.">
        <title>The bagworm genome reveals a unique fibroin gene that provides high tensile strength.</title>
        <authorList>
            <person name="Kono N."/>
            <person name="Nakamura H."/>
            <person name="Ohtoshi R."/>
            <person name="Tomita M."/>
            <person name="Numata K."/>
            <person name="Arakawa K."/>
        </authorList>
    </citation>
    <scope>NUCLEOTIDE SEQUENCE [LARGE SCALE GENOMIC DNA]</scope>
</reference>
<evidence type="ECO:0000313" key="1">
    <source>
        <dbReference type="EMBL" id="GBP61598.1"/>
    </source>
</evidence>
<sequence length="108" mass="12687">MNTLVSPDYIRLHLPTLVEVARRLDGYKVTRHDLLRVLRPGDAGTPVNKWHQDSDTHDVASFCFICGELIKLHMLHSHLEEFKDNMGAYSEEQGERFRQDVMDFEQRY</sequence>
<comment type="caution">
    <text evidence="1">The sequence shown here is derived from an EMBL/GenBank/DDBJ whole genome shotgun (WGS) entry which is preliminary data.</text>
</comment>
<proteinExistence type="predicted"/>